<reference evidence="1 2" key="1">
    <citation type="journal article" date="2019" name="Genome Biol. Evol.">
        <title>Insights into the evolution of the New World diploid cottons (Gossypium, subgenus Houzingenia) based on genome sequencing.</title>
        <authorList>
            <person name="Grover C.E."/>
            <person name="Arick M.A. 2nd"/>
            <person name="Thrash A."/>
            <person name="Conover J.L."/>
            <person name="Sanders W.S."/>
            <person name="Peterson D.G."/>
            <person name="Frelichowski J.E."/>
            <person name="Scheffler J.A."/>
            <person name="Scheffler B.E."/>
            <person name="Wendel J.F."/>
        </authorList>
    </citation>
    <scope>NUCLEOTIDE SEQUENCE [LARGE SCALE GENOMIC DNA]</scope>
    <source>
        <strain evidence="1">157</strain>
        <tissue evidence="1">Leaf</tissue>
    </source>
</reference>
<accession>A0A7J8L669</accession>
<evidence type="ECO:0000313" key="1">
    <source>
        <dbReference type="EMBL" id="MBA0547897.1"/>
    </source>
</evidence>
<protein>
    <submittedName>
        <fullName evidence="1">Uncharacterized protein</fullName>
    </submittedName>
</protein>
<name>A0A7J8L669_9ROSI</name>
<feature type="non-terminal residue" evidence="1">
    <location>
        <position position="1"/>
    </location>
</feature>
<sequence>LIAIHPQRSFSSHSLNFLTNPYNHLIYITYNILALSKLRYFTDSSNELYTLN</sequence>
<dbReference type="AlphaFoldDB" id="A0A7J8L669"/>
<comment type="caution">
    <text evidence="1">The sequence shown here is derived from an EMBL/GenBank/DDBJ whole genome shotgun (WGS) entry which is preliminary data.</text>
</comment>
<dbReference type="Proteomes" id="UP000593572">
    <property type="component" value="Unassembled WGS sequence"/>
</dbReference>
<feature type="non-terminal residue" evidence="1">
    <location>
        <position position="52"/>
    </location>
</feature>
<organism evidence="1 2">
    <name type="scientific">Gossypium lobatum</name>
    <dbReference type="NCBI Taxonomy" id="34289"/>
    <lineage>
        <taxon>Eukaryota</taxon>
        <taxon>Viridiplantae</taxon>
        <taxon>Streptophyta</taxon>
        <taxon>Embryophyta</taxon>
        <taxon>Tracheophyta</taxon>
        <taxon>Spermatophyta</taxon>
        <taxon>Magnoliopsida</taxon>
        <taxon>eudicotyledons</taxon>
        <taxon>Gunneridae</taxon>
        <taxon>Pentapetalae</taxon>
        <taxon>rosids</taxon>
        <taxon>malvids</taxon>
        <taxon>Malvales</taxon>
        <taxon>Malvaceae</taxon>
        <taxon>Malvoideae</taxon>
        <taxon>Gossypium</taxon>
    </lineage>
</organism>
<dbReference type="EMBL" id="JABEZX010000001">
    <property type="protein sequence ID" value="MBA0547897.1"/>
    <property type="molecule type" value="Genomic_DNA"/>
</dbReference>
<gene>
    <name evidence="1" type="ORF">Golob_019030</name>
</gene>
<keyword evidence="2" id="KW-1185">Reference proteome</keyword>
<proteinExistence type="predicted"/>
<evidence type="ECO:0000313" key="2">
    <source>
        <dbReference type="Proteomes" id="UP000593572"/>
    </source>
</evidence>